<sequence>MMIILDLEGNLDLHGYVPLYPNLNNCNFDITDLCYLPDATCKSEDMDECTEAEIKSTNIENENPNPNSDEYENHSKSKESFNESTIKYILIFIIVVIVIIGTICLFKKYDCSYQENINNNYRYRPTERNTNRITVQRTQITELRLNYN</sequence>
<evidence type="ECO:0000256" key="2">
    <source>
        <dbReference type="SAM" id="Phobius"/>
    </source>
</evidence>
<keyword evidence="2" id="KW-1133">Transmembrane helix</keyword>
<protein>
    <submittedName>
        <fullName evidence="3">Uncharacterized protein</fullName>
    </submittedName>
</protein>
<reference evidence="3 4" key="1">
    <citation type="submission" date="2016-08" db="EMBL/GenBank/DDBJ databases">
        <title>A Parts List for Fungal Cellulosomes Revealed by Comparative Genomics.</title>
        <authorList>
            <consortium name="DOE Joint Genome Institute"/>
            <person name="Haitjema C.H."/>
            <person name="Gilmore S.P."/>
            <person name="Henske J.K."/>
            <person name="Solomon K.V."/>
            <person name="De Groot R."/>
            <person name="Kuo A."/>
            <person name="Mondo S.J."/>
            <person name="Salamov A.A."/>
            <person name="Labutti K."/>
            <person name="Zhao Z."/>
            <person name="Chiniquy J."/>
            <person name="Barry K."/>
            <person name="Brewer H.M."/>
            <person name="Purvine S.O."/>
            <person name="Wright A.T."/>
            <person name="Boxma B."/>
            <person name="Van Alen T."/>
            <person name="Hackstein J.H."/>
            <person name="Baker S.E."/>
            <person name="Grigoriev I.V."/>
            <person name="O'Malley M.A."/>
        </authorList>
    </citation>
    <scope>NUCLEOTIDE SEQUENCE [LARGE SCALE GENOMIC DNA]</scope>
    <source>
        <strain evidence="3 4">S4</strain>
    </source>
</reference>
<keyword evidence="2" id="KW-0812">Transmembrane</keyword>
<feature type="transmembrane region" description="Helical" evidence="2">
    <location>
        <begin position="86"/>
        <end position="106"/>
    </location>
</feature>
<name>A0A1Y1XD53_9FUNG</name>
<feature type="compositionally biased region" description="Polar residues" evidence="1">
    <location>
        <begin position="55"/>
        <end position="68"/>
    </location>
</feature>
<reference evidence="3 4" key="2">
    <citation type="submission" date="2016-08" db="EMBL/GenBank/DDBJ databases">
        <title>Pervasive Adenine N6-methylation of Active Genes in Fungi.</title>
        <authorList>
            <consortium name="DOE Joint Genome Institute"/>
            <person name="Mondo S.J."/>
            <person name="Dannebaum R.O."/>
            <person name="Kuo R.C."/>
            <person name="Labutti K."/>
            <person name="Haridas S."/>
            <person name="Kuo A."/>
            <person name="Salamov A."/>
            <person name="Ahrendt S.R."/>
            <person name="Lipzen A."/>
            <person name="Sullivan W."/>
            <person name="Andreopoulos W.B."/>
            <person name="Clum A."/>
            <person name="Lindquist E."/>
            <person name="Daum C."/>
            <person name="Ramamoorthy G.K."/>
            <person name="Gryganskyi A."/>
            <person name="Culley D."/>
            <person name="Magnuson J.K."/>
            <person name="James T.Y."/>
            <person name="O'Malley M.A."/>
            <person name="Stajich J.E."/>
            <person name="Spatafora J.W."/>
            <person name="Visel A."/>
            <person name="Grigoriev I.V."/>
        </authorList>
    </citation>
    <scope>NUCLEOTIDE SEQUENCE [LARGE SCALE GENOMIC DNA]</scope>
    <source>
        <strain evidence="3 4">S4</strain>
    </source>
</reference>
<dbReference type="Proteomes" id="UP000193944">
    <property type="component" value="Unassembled WGS sequence"/>
</dbReference>
<keyword evidence="2" id="KW-0472">Membrane</keyword>
<organism evidence="3 4">
    <name type="scientific">Anaeromyces robustus</name>
    <dbReference type="NCBI Taxonomy" id="1754192"/>
    <lineage>
        <taxon>Eukaryota</taxon>
        <taxon>Fungi</taxon>
        <taxon>Fungi incertae sedis</taxon>
        <taxon>Chytridiomycota</taxon>
        <taxon>Chytridiomycota incertae sedis</taxon>
        <taxon>Neocallimastigomycetes</taxon>
        <taxon>Neocallimastigales</taxon>
        <taxon>Neocallimastigaceae</taxon>
        <taxon>Anaeromyces</taxon>
    </lineage>
</organism>
<dbReference type="EMBL" id="MCFG01000068">
    <property type="protein sequence ID" value="ORX83669.1"/>
    <property type="molecule type" value="Genomic_DNA"/>
</dbReference>
<accession>A0A1Y1XD53</accession>
<evidence type="ECO:0000313" key="3">
    <source>
        <dbReference type="EMBL" id="ORX83669.1"/>
    </source>
</evidence>
<dbReference type="OrthoDB" id="10650154at2759"/>
<keyword evidence="4" id="KW-1185">Reference proteome</keyword>
<feature type="region of interest" description="Disordered" evidence="1">
    <location>
        <begin position="55"/>
        <end position="76"/>
    </location>
</feature>
<proteinExistence type="predicted"/>
<evidence type="ECO:0000313" key="4">
    <source>
        <dbReference type="Proteomes" id="UP000193944"/>
    </source>
</evidence>
<evidence type="ECO:0000256" key="1">
    <source>
        <dbReference type="SAM" id="MobiDB-lite"/>
    </source>
</evidence>
<comment type="caution">
    <text evidence="3">The sequence shown here is derived from an EMBL/GenBank/DDBJ whole genome shotgun (WGS) entry which is preliminary data.</text>
</comment>
<dbReference type="AlphaFoldDB" id="A0A1Y1XD53"/>
<gene>
    <name evidence="3" type="ORF">BCR32DRAFT_277832</name>
</gene>